<feature type="compositionally biased region" description="Low complexity" evidence="3">
    <location>
        <begin position="304"/>
        <end position="315"/>
    </location>
</feature>
<dbReference type="PROSITE" id="PS00379">
    <property type="entry name" value="CDP_ALCOHOL_P_TRANSF"/>
    <property type="match status" value="1"/>
</dbReference>
<keyword evidence="4" id="KW-0472">Membrane</keyword>
<evidence type="ECO:0000313" key="6">
    <source>
        <dbReference type="Proteomes" id="UP000198605"/>
    </source>
</evidence>
<dbReference type="InterPro" id="IPR043130">
    <property type="entry name" value="CDP-OH_PTrfase_TM_dom"/>
</dbReference>
<dbReference type="STRING" id="47854.GA0070603_0107"/>
<dbReference type="InterPro" id="IPR048254">
    <property type="entry name" value="CDP_ALCOHOL_P_TRANSF_CS"/>
</dbReference>
<evidence type="ECO:0000256" key="4">
    <source>
        <dbReference type="SAM" id="Phobius"/>
    </source>
</evidence>
<keyword evidence="4" id="KW-0812">Transmembrane</keyword>
<keyword evidence="6" id="KW-1185">Reference proteome</keyword>
<gene>
    <name evidence="5" type="ORF">GA0070603_0107</name>
</gene>
<comment type="similarity">
    <text evidence="2">Belongs to the CDP-alcohol phosphatidyltransferase class-I family.</text>
</comment>
<dbReference type="GO" id="GO:0016020">
    <property type="term" value="C:membrane"/>
    <property type="evidence" value="ECO:0007669"/>
    <property type="project" value="InterPro"/>
</dbReference>
<dbReference type="Gene3D" id="1.20.120.1760">
    <property type="match status" value="1"/>
</dbReference>
<dbReference type="Proteomes" id="UP000198605">
    <property type="component" value="Unassembled WGS sequence"/>
</dbReference>
<evidence type="ECO:0000313" key="5">
    <source>
        <dbReference type="EMBL" id="SCL46201.1"/>
    </source>
</evidence>
<dbReference type="AlphaFoldDB" id="A0A1C6TX71"/>
<evidence type="ECO:0000256" key="1">
    <source>
        <dbReference type="ARBA" id="ARBA00022679"/>
    </source>
</evidence>
<accession>A0A1C6TX71</accession>
<feature type="transmembrane region" description="Helical" evidence="4">
    <location>
        <begin position="71"/>
        <end position="101"/>
    </location>
</feature>
<feature type="region of interest" description="Disordered" evidence="3">
    <location>
        <begin position="302"/>
        <end position="323"/>
    </location>
</feature>
<dbReference type="GO" id="GO:0008654">
    <property type="term" value="P:phospholipid biosynthetic process"/>
    <property type="evidence" value="ECO:0007669"/>
    <property type="project" value="InterPro"/>
</dbReference>
<organism evidence="5 6">
    <name type="scientific">Micromonospora chersina</name>
    <dbReference type="NCBI Taxonomy" id="47854"/>
    <lineage>
        <taxon>Bacteria</taxon>
        <taxon>Bacillati</taxon>
        <taxon>Actinomycetota</taxon>
        <taxon>Actinomycetes</taxon>
        <taxon>Micromonosporales</taxon>
        <taxon>Micromonosporaceae</taxon>
        <taxon>Micromonospora</taxon>
    </lineage>
</organism>
<protein>
    <submittedName>
        <fullName evidence="5">Phosphatidylglycerophosphate synthase</fullName>
    </submittedName>
</protein>
<keyword evidence="4" id="KW-1133">Transmembrane helix</keyword>
<dbReference type="InterPro" id="IPR000462">
    <property type="entry name" value="CDP-OH_P_trans"/>
</dbReference>
<evidence type="ECO:0000256" key="3">
    <source>
        <dbReference type="SAM" id="MobiDB-lite"/>
    </source>
</evidence>
<dbReference type="EMBL" id="FMIB01000002">
    <property type="protein sequence ID" value="SCL46201.1"/>
    <property type="molecule type" value="Genomic_DNA"/>
</dbReference>
<dbReference type="Pfam" id="PF01066">
    <property type="entry name" value="CDP-OH_P_transf"/>
    <property type="match status" value="1"/>
</dbReference>
<proteinExistence type="inferred from homology"/>
<keyword evidence="1 2" id="KW-0808">Transferase</keyword>
<reference evidence="6" key="1">
    <citation type="submission" date="2016-06" db="EMBL/GenBank/DDBJ databases">
        <authorList>
            <person name="Varghese N."/>
            <person name="Submissions Spin"/>
        </authorList>
    </citation>
    <scope>NUCLEOTIDE SEQUENCE [LARGE SCALE GENOMIC DNA]</scope>
    <source>
        <strain evidence="6">DSM 44151</strain>
    </source>
</reference>
<feature type="transmembrane region" description="Helical" evidence="4">
    <location>
        <begin position="33"/>
        <end position="51"/>
    </location>
</feature>
<evidence type="ECO:0000256" key="2">
    <source>
        <dbReference type="RuleBase" id="RU003750"/>
    </source>
</evidence>
<name>A0A1C6TX71_9ACTN</name>
<dbReference type="GO" id="GO:0016780">
    <property type="term" value="F:phosphotransferase activity, for other substituted phosphate groups"/>
    <property type="evidence" value="ECO:0007669"/>
    <property type="project" value="InterPro"/>
</dbReference>
<sequence length="335" mass="33329">MSTVRNGPLVGLIVQFVLLAALAGTVGVGVAGWVAALAYAGVLCGLLRRGLRAAGAERLGPADRVTLARALLVGGVLALVVGGGPAPVAVLVPLTAVALALDAVDGRVARRTGTVSALGARFDMEVDSFLLLVLSVHLAPSVGAWVLVIGGMRYAFVAAAWPLPWMRGTLPPRYWRKVVAAAQGVVLAAAASGLLPPVATAALVAGALALLVESFGRDVAWLWRHRPATPAPRPVPAVELVPHATVAPAAGLPAPAAGPAATALPVLSLRSGDGAVPAWASGTGPADLPARVAGPPVAGSVRLAPAGAHDPGARPADPPAPPVPVAVRIVAHQPA</sequence>